<evidence type="ECO:0000313" key="1">
    <source>
        <dbReference type="EMBL" id="CCI52930.1"/>
    </source>
</evidence>
<sequence>MESLVAESLSKQLTTKYEAYAAAPFARLLVFRVDDVSGWSGASSGR</sequence>
<reference evidence="1 2" key="1">
    <citation type="journal article" date="2013" name="ISME J.">
        <title>A metabolic model for members of the genus Tetrasphaera involved in enhanced biological phosphorus removal.</title>
        <authorList>
            <person name="Kristiansen R."/>
            <person name="Nguyen H.T.T."/>
            <person name="Saunders A.M."/>
            <person name="Nielsen J.L."/>
            <person name="Wimmer R."/>
            <person name="Le V.Q."/>
            <person name="McIlroy S.J."/>
            <person name="Petrovski S."/>
            <person name="Seviour R.J."/>
            <person name="Calteau A."/>
            <person name="Nielsen K.L."/>
            <person name="Nielsen P.H."/>
        </authorList>
    </citation>
    <scope>NUCLEOTIDE SEQUENCE [LARGE SCALE GENOMIC DNA]</scope>
    <source>
        <strain evidence="1 2">Ben 74</strain>
    </source>
</reference>
<proteinExistence type="predicted"/>
<dbReference type="AlphaFoldDB" id="A0A077MAT0"/>
<evidence type="ECO:0000313" key="2">
    <source>
        <dbReference type="Proteomes" id="UP000035720"/>
    </source>
</evidence>
<name>A0A077MAT0_9MICO</name>
<keyword evidence="2" id="KW-1185">Reference proteome</keyword>
<protein>
    <submittedName>
        <fullName evidence="1">Uncharacterized protein</fullName>
    </submittedName>
</protein>
<dbReference type="Proteomes" id="UP000035720">
    <property type="component" value="Unassembled WGS sequence"/>
</dbReference>
<accession>A0A077MAT0</accession>
<comment type="caution">
    <text evidence="1">The sequence shown here is derived from an EMBL/GenBank/DDBJ whole genome shotgun (WGS) entry which is preliminary data.</text>
</comment>
<gene>
    <name evidence="1" type="ORF">BN13_250018</name>
</gene>
<dbReference type="EMBL" id="CAJC01000134">
    <property type="protein sequence ID" value="CCI52930.1"/>
    <property type="molecule type" value="Genomic_DNA"/>
</dbReference>
<organism evidence="1 2">
    <name type="scientific">Nostocoides jenkinsii Ben 74</name>
    <dbReference type="NCBI Taxonomy" id="1193518"/>
    <lineage>
        <taxon>Bacteria</taxon>
        <taxon>Bacillati</taxon>
        <taxon>Actinomycetota</taxon>
        <taxon>Actinomycetes</taxon>
        <taxon>Micrococcales</taxon>
        <taxon>Intrasporangiaceae</taxon>
        <taxon>Nostocoides</taxon>
    </lineage>
</organism>